<dbReference type="InterPro" id="IPR003959">
    <property type="entry name" value="ATPase_AAA_core"/>
</dbReference>
<dbReference type="OrthoDB" id="9809324at2"/>
<dbReference type="EMBL" id="QGKL01000043">
    <property type="protein sequence ID" value="PWQ93203.1"/>
    <property type="molecule type" value="Genomic_DNA"/>
</dbReference>
<dbReference type="RefSeq" id="WP_109826834.1">
    <property type="nucleotide sequence ID" value="NZ_QGKL01000043.1"/>
</dbReference>
<organism evidence="2 3">
    <name type="scientific">Leucothrix arctica</name>
    <dbReference type="NCBI Taxonomy" id="1481894"/>
    <lineage>
        <taxon>Bacteria</taxon>
        <taxon>Pseudomonadati</taxon>
        <taxon>Pseudomonadota</taxon>
        <taxon>Gammaproteobacteria</taxon>
        <taxon>Thiotrichales</taxon>
        <taxon>Thiotrichaceae</taxon>
        <taxon>Leucothrix</taxon>
    </lineage>
</organism>
<dbReference type="Pfam" id="PF13304">
    <property type="entry name" value="AAA_21"/>
    <property type="match status" value="1"/>
</dbReference>
<sequence>MLIQFSVKNYRSIKDEAELQMITDSGKELLDSNTFQPDAKGASNFGLMKSAVVYGANAAGKSNIINALSKMQWLVLNSATKLQSGEALDIEPFKFSVDSINEPTEFNMDFISEGIRYQYGFSANNERVLEEWLFAYPNGRAQTWFMREYDKESEQYSWTKDSYLSGAKSTWKEATRDNALFLSTAIQLNSKQLVPIYHWLTRKLKIIRTHELNDIQTAQKIMSNSKIKKDVLTFLKAGDLGIEDIKVNKSKIGSPNLIPKSVEQSSIDLSDKFSEMLKSVVPAINNELYQMGHITIHTGHRLEDGSFQYLDLKEESDGTQRMFAFAAPLVESLQDGAVVFIDELNNSLHPTMVKFLVSLFNSADSNANNAQLVFTTHETSILSQDVFRRDQIWFCEKNKAQSTTLYSLSDFKVRKGADNIERNYLSGKYGALPFIDKSNLGDLHG</sequence>
<evidence type="ECO:0000313" key="2">
    <source>
        <dbReference type="EMBL" id="PWQ93203.1"/>
    </source>
</evidence>
<keyword evidence="2" id="KW-0547">Nucleotide-binding</keyword>
<dbReference type="SUPFAM" id="SSF52540">
    <property type="entry name" value="P-loop containing nucleoside triphosphate hydrolases"/>
    <property type="match status" value="1"/>
</dbReference>
<dbReference type="PANTHER" id="PTHR40396">
    <property type="entry name" value="ATPASE-LIKE PROTEIN"/>
    <property type="match status" value="1"/>
</dbReference>
<evidence type="ECO:0000259" key="1">
    <source>
        <dbReference type="Pfam" id="PF13304"/>
    </source>
</evidence>
<dbReference type="AlphaFoldDB" id="A0A317C707"/>
<keyword evidence="2" id="KW-0067">ATP-binding</keyword>
<name>A0A317C707_9GAMM</name>
<protein>
    <submittedName>
        <fullName evidence="2">ATP-binding protein</fullName>
    </submittedName>
</protein>
<accession>A0A317C707</accession>
<dbReference type="InterPro" id="IPR027417">
    <property type="entry name" value="P-loop_NTPase"/>
</dbReference>
<reference evidence="2 3" key="1">
    <citation type="submission" date="2018-05" db="EMBL/GenBank/DDBJ databases">
        <title>Leucothrix arctica sp. nov., isolated from Arctic seawater.</title>
        <authorList>
            <person name="Choi A."/>
            <person name="Baek K."/>
        </authorList>
    </citation>
    <scope>NUCLEOTIDE SEQUENCE [LARGE SCALE GENOMIC DNA]</scope>
    <source>
        <strain evidence="2 3">IMCC9719</strain>
    </source>
</reference>
<gene>
    <name evidence="2" type="ORF">DKT75_21185</name>
</gene>
<keyword evidence="3" id="KW-1185">Reference proteome</keyword>
<dbReference type="PANTHER" id="PTHR40396:SF1">
    <property type="entry name" value="ATPASE AAA-TYPE CORE DOMAIN-CONTAINING PROTEIN"/>
    <property type="match status" value="1"/>
</dbReference>
<dbReference type="Proteomes" id="UP000245506">
    <property type="component" value="Unassembled WGS sequence"/>
</dbReference>
<dbReference type="GO" id="GO:0005524">
    <property type="term" value="F:ATP binding"/>
    <property type="evidence" value="ECO:0007669"/>
    <property type="project" value="UniProtKB-KW"/>
</dbReference>
<evidence type="ECO:0000313" key="3">
    <source>
        <dbReference type="Proteomes" id="UP000245506"/>
    </source>
</evidence>
<feature type="domain" description="ATPase AAA-type core" evidence="1">
    <location>
        <begin position="51"/>
        <end position="383"/>
    </location>
</feature>
<comment type="caution">
    <text evidence="2">The sequence shown here is derived from an EMBL/GenBank/DDBJ whole genome shotgun (WGS) entry which is preliminary data.</text>
</comment>
<dbReference type="GO" id="GO:0016887">
    <property type="term" value="F:ATP hydrolysis activity"/>
    <property type="evidence" value="ECO:0007669"/>
    <property type="project" value="InterPro"/>
</dbReference>
<proteinExistence type="predicted"/>
<dbReference type="Gene3D" id="3.40.50.300">
    <property type="entry name" value="P-loop containing nucleotide triphosphate hydrolases"/>
    <property type="match status" value="1"/>
</dbReference>